<dbReference type="EMBL" id="CP002547">
    <property type="protein sequence ID" value="ADY55628.1"/>
    <property type="molecule type" value="Genomic_DNA"/>
</dbReference>
<evidence type="ECO:0000313" key="1">
    <source>
        <dbReference type="EMBL" id="ADY55628.1"/>
    </source>
</evidence>
<dbReference type="AlphaFoldDB" id="F0SVS2"/>
<reference evidence="2" key="2">
    <citation type="submission" date="2011-02" db="EMBL/GenBank/DDBJ databases">
        <title>The complete genome of Syntrophobotulus glycolicus DSM 8271.</title>
        <authorList>
            <person name="Lucas S."/>
            <person name="Copeland A."/>
            <person name="Lapidus A."/>
            <person name="Bruce D."/>
            <person name="Goodwin L."/>
            <person name="Pitluck S."/>
            <person name="Kyrpides N."/>
            <person name="Mavromatis K."/>
            <person name="Pagani I."/>
            <person name="Ivanova N."/>
            <person name="Mikhailova N."/>
            <person name="Chertkov O."/>
            <person name="Held B."/>
            <person name="Detter J.C."/>
            <person name="Tapia R."/>
            <person name="Han C."/>
            <person name="Land M."/>
            <person name="Hauser L."/>
            <person name="Markowitz V."/>
            <person name="Cheng J.-F."/>
            <person name="Hugenholtz P."/>
            <person name="Woyke T."/>
            <person name="Wu D."/>
            <person name="Spring S."/>
            <person name="Schroeder M."/>
            <person name="Brambilla E."/>
            <person name="Klenk H.-P."/>
            <person name="Eisen J.A."/>
        </authorList>
    </citation>
    <scope>NUCLEOTIDE SEQUENCE [LARGE SCALE GENOMIC DNA]</scope>
    <source>
        <strain evidence="2">DSM 8271 / FlGlyR</strain>
    </source>
</reference>
<dbReference type="KEGG" id="sgy:Sgly_1321"/>
<keyword evidence="2" id="KW-1185">Reference proteome</keyword>
<sequence>MNSEYRQNFTKNLMTTAILLRGIAVSVSLAQRVSQDLFNCLIIIFNIEDKFIALPLLKYQIK</sequence>
<dbReference type="HOGENOM" id="CLU_2902695_0_0_9"/>
<dbReference type="STRING" id="645991.Sgly_1321"/>
<proteinExistence type="predicted"/>
<organism evidence="1 2">
    <name type="scientific">Syntrophobotulus glycolicus (strain DSM 8271 / FlGlyR)</name>
    <dbReference type="NCBI Taxonomy" id="645991"/>
    <lineage>
        <taxon>Bacteria</taxon>
        <taxon>Bacillati</taxon>
        <taxon>Bacillota</taxon>
        <taxon>Clostridia</taxon>
        <taxon>Eubacteriales</taxon>
        <taxon>Desulfitobacteriaceae</taxon>
        <taxon>Syntrophobotulus</taxon>
    </lineage>
</organism>
<name>F0SVS2_SYNGF</name>
<accession>F0SVS2</accession>
<protein>
    <submittedName>
        <fullName evidence="1">Uncharacterized protein</fullName>
    </submittedName>
</protein>
<gene>
    <name evidence="1" type="ordered locus">Sgly_1321</name>
</gene>
<dbReference type="Proteomes" id="UP000007488">
    <property type="component" value="Chromosome"/>
</dbReference>
<evidence type="ECO:0000313" key="2">
    <source>
        <dbReference type="Proteomes" id="UP000007488"/>
    </source>
</evidence>
<reference evidence="1 2" key="1">
    <citation type="journal article" date="2011" name="Stand. Genomic Sci.">
        <title>Complete genome sequence of Syntrophobotulus glycolicus type strain (FlGlyR).</title>
        <authorList>
            <person name="Han C."/>
            <person name="Mwirichia R."/>
            <person name="Chertkov O."/>
            <person name="Held B."/>
            <person name="Lapidus A."/>
            <person name="Nolan M."/>
            <person name="Lucas S."/>
            <person name="Hammon N."/>
            <person name="Deshpande S."/>
            <person name="Cheng J.F."/>
            <person name="Tapia R."/>
            <person name="Goodwin L."/>
            <person name="Pitluck S."/>
            <person name="Huntemann M."/>
            <person name="Liolios K."/>
            <person name="Ivanova N."/>
            <person name="Pagani I."/>
            <person name="Mavromatis K."/>
            <person name="Ovchinikova G."/>
            <person name="Pati A."/>
            <person name="Chen A."/>
            <person name="Palaniappan K."/>
            <person name="Land M."/>
            <person name="Hauser L."/>
            <person name="Brambilla E.M."/>
            <person name="Rohde M."/>
            <person name="Spring S."/>
            <person name="Sikorski J."/>
            <person name="Goker M."/>
            <person name="Woyke T."/>
            <person name="Bristow J."/>
            <person name="Eisen J.A."/>
            <person name="Markowitz V."/>
            <person name="Hugenholtz P."/>
            <person name="Kyrpides N.C."/>
            <person name="Klenk H.P."/>
            <person name="Detter J.C."/>
        </authorList>
    </citation>
    <scope>NUCLEOTIDE SEQUENCE [LARGE SCALE GENOMIC DNA]</scope>
    <source>
        <strain evidence="2">DSM 8271 / FlGlyR</strain>
    </source>
</reference>